<dbReference type="InterPro" id="IPR049053">
    <property type="entry name" value="AFCA-like_C"/>
</dbReference>
<dbReference type="PANTHER" id="PTHR31084:SF0">
    <property type="entry name" value="ALPHA-L-FUCOSIDASE 2"/>
    <property type="match status" value="1"/>
</dbReference>
<keyword evidence="6" id="KW-0378">Hydrolase</keyword>
<evidence type="ECO:0000259" key="2">
    <source>
        <dbReference type="Pfam" id="PF00754"/>
    </source>
</evidence>
<protein>
    <submittedName>
        <fullName evidence="6">Glycoside hydrolase N-terminal domain-containing protein</fullName>
    </submittedName>
</protein>
<dbReference type="Pfam" id="PF00754">
    <property type="entry name" value="F5_F8_type_C"/>
    <property type="match status" value="1"/>
</dbReference>
<evidence type="ECO:0000259" key="5">
    <source>
        <dbReference type="Pfam" id="PF22124"/>
    </source>
</evidence>
<dbReference type="Pfam" id="PF21307">
    <property type="entry name" value="Glyco_hydro_95_C"/>
    <property type="match status" value="1"/>
</dbReference>
<evidence type="ECO:0000313" key="6">
    <source>
        <dbReference type="EMBL" id="WLQ38997.1"/>
    </source>
</evidence>
<reference evidence="6 7" key="1">
    <citation type="submission" date="2023-03" db="EMBL/GenBank/DDBJ databases">
        <title>Isolation and description of six Streptomyces strains from soil environments, able to metabolize different microbial glucans.</title>
        <authorList>
            <person name="Widen T."/>
            <person name="Larsbrink J."/>
        </authorList>
    </citation>
    <scope>NUCLEOTIDE SEQUENCE [LARGE SCALE GENOMIC DNA]</scope>
    <source>
        <strain evidence="6 7">Mut2</strain>
    </source>
</reference>
<feature type="domain" description="Alpha fucosidase A-like C-terminal" evidence="4">
    <location>
        <begin position="998"/>
        <end position="1063"/>
    </location>
</feature>
<organism evidence="6 7">
    <name type="scientific">Streptomyces laculatispora</name>
    <dbReference type="NCBI Taxonomy" id="887464"/>
    <lineage>
        <taxon>Bacteria</taxon>
        <taxon>Bacillati</taxon>
        <taxon>Actinomycetota</taxon>
        <taxon>Actinomycetes</taxon>
        <taxon>Kitasatosporales</taxon>
        <taxon>Streptomycetaceae</taxon>
        <taxon>Streptomyces</taxon>
    </lineage>
</organism>
<dbReference type="Pfam" id="PF14498">
    <property type="entry name" value="Glyco_hyd_65N_2"/>
    <property type="match status" value="2"/>
</dbReference>
<keyword evidence="7" id="KW-1185">Reference proteome</keyword>
<dbReference type="Gene3D" id="1.50.10.10">
    <property type="match status" value="1"/>
</dbReference>
<evidence type="ECO:0000313" key="7">
    <source>
        <dbReference type="Proteomes" id="UP001229952"/>
    </source>
</evidence>
<dbReference type="InterPro" id="IPR000421">
    <property type="entry name" value="FA58C"/>
</dbReference>
<feature type="region of interest" description="Disordered" evidence="1">
    <location>
        <begin position="41"/>
        <end position="60"/>
    </location>
</feature>
<dbReference type="EMBL" id="CP120992">
    <property type="protein sequence ID" value="WLQ38997.1"/>
    <property type="molecule type" value="Genomic_DNA"/>
</dbReference>
<dbReference type="Pfam" id="PF22124">
    <property type="entry name" value="Glyco_hydro_95_cat"/>
    <property type="match status" value="1"/>
</dbReference>
<dbReference type="Gene3D" id="2.70.98.50">
    <property type="entry name" value="putative glycoside hydrolase family protein from bacillus halodurans"/>
    <property type="match status" value="1"/>
</dbReference>
<dbReference type="InterPro" id="IPR054363">
    <property type="entry name" value="GH95_cat"/>
</dbReference>
<dbReference type="SUPFAM" id="SSF48208">
    <property type="entry name" value="Six-hairpin glycosidases"/>
    <property type="match status" value="1"/>
</dbReference>
<dbReference type="InterPro" id="IPR008979">
    <property type="entry name" value="Galactose-bd-like_sf"/>
</dbReference>
<gene>
    <name evidence="6" type="ORF">P8A22_02515</name>
</gene>
<accession>A0ABY9HYE7</accession>
<name>A0ABY9HYE7_9ACTN</name>
<dbReference type="InterPro" id="IPR027414">
    <property type="entry name" value="GH95_N_dom"/>
</dbReference>
<dbReference type="InterPro" id="IPR008928">
    <property type="entry name" value="6-hairpin_glycosidase_sf"/>
</dbReference>
<evidence type="ECO:0000256" key="1">
    <source>
        <dbReference type="SAM" id="MobiDB-lite"/>
    </source>
</evidence>
<dbReference type="GO" id="GO:0016787">
    <property type="term" value="F:hydrolase activity"/>
    <property type="evidence" value="ECO:0007669"/>
    <property type="project" value="UniProtKB-KW"/>
</dbReference>
<dbReference type="SUPFAM" id="SSF49785">
    <property type="entry name" value="Galactose-binding domain-like"/>
    <property type="match status" value="2"/>
</dbReference>
<dbReference type="RefSeq" id="WP_306085662.1">
    <property type="nucleotide sequence ID" value="NZ_CP120992.1"/>
</dbReference>
<feature type="domain" description="Glycosyl hydrolase family 95 N-terminal" evidence="3">
    <location>
        <begin position="69"/>
        <end position="117"/>
    </location>
</feature>
<feature type="domain" description="Glycosyl hydrolase family 95 catalytic" evidence="5">
    <location>
        <begin position="592"/>
        <end position="996"/>
    </location>
</feature>
<sequence length="1075" mass="116689">MSSRFPVQPPSEGKDGMSRRGVLRAAACGGALALTPLVTNPTSASAASGGSRPVATKAVRPPELARHSLWYRLPATDWQSQALPIGNGRLGAMLFGRPDHERIQFNEQSLWGGVNDYDNALAGQGDGAFDTSMTGFGSYRAFGDVLLSFGARPEVTSPGGPYRTAPNQGLGNAVDGDPRTKWCIEAPPKEVIWQAALTAPASVSAYRFTSAEDVPDRDPQNWTFQGSADGTAWTTLDTRSLPGPFDSRNQTREFTCSNSAAHTFYRFVFTPRPGVSHFQVAEIALAGVDLGGRHLLYVSSPSGHADGSGRGHDISRSMDGNGSTVWRAADATGGAVWQGDLESVATVTGYSVTAAPDTPQEDPGSLTLEGCANGLDWTPLDERALQPALQRGERRQFTIGKPGAFTRYRLTLRPKSGSKAVRVADVRLTGTELDTAQLGPVIEYHRALDPESGIHTTRFGPPGQKVLREAFASRSADLLVLRYEAERAGALDCDIALTSAQDAPASVDAAAGTVRFGGTMGNGLKHAAVLRVTDTDGSVTAAGSQLRVRSATRMTLLLDARTDYRLDAAAKWRGPDPQPAITAALATASRRSYKALRKAQLAEAGAVASRVSVNWGRTDDGTAALPTDARLARYGAGESDPGLEQSMFVLGRYLLHSSSRPGGLPANLQGLWNDSNQPPWASDYHTNINVQMNHWGAETTNLSESHEALVEFVRQVAVPSRVATRNAFGAETRGWTARTSQSIFGGNAWEWNTVASAWYAQHLYEHWAFTQDLTYLRDVAYPMIKEICQFWEDRLVENAAGQLVSPNGWSPEHGPREDGVMYDQQIIWDLFGNYLDSAAVLDVDPDYQATVATMQKRLAPNKIGRWGQLQEWQTDRDDPNDIHRHTSHLFGVYPGRQITPDTSPELAAAALVSLKARCGEKEGVPFSEATVTGDSRGSWTWPWRAALFARLGDGERARYMVRGLLRYNTGANLFCKIPPFQMDGNFGITGAIAEMLLQSHEKVIHLLPALPKDWADGSFSGLRARGGYEVSCTWRSGRVTDFTIVADRAHNRDKVAVRVNNNVVWVKPVKTRRGN</sequence>
<dbReference type="InterPro" id="IPR012341">
    <property type="entry name" value="6hp_glycosidase-like_sf"/>
</dbReference>
<evidence type="ECO:0000259" key="4">
    <source>
        <dbReference type="Pfam" id="PF21307"/>
    </source>
</evidence>
<dbReference type="PANTHER" id="PTHR31084">
    <property type="entry name" value="ALPHA-L-FUCOSIDASE 2"/>
    <property type="match status" value="1"/>
</dbReference>
<feature type="domain" description="Glycosyl hydrolase family 95 N-terminal" evidence="3">
    <location>
        <begin position="424"/>
        <end position="565"/>
    </location>
</feature>
<dbReference type="PROSITE" id="PS51318">
    <property type="entry name" value="TAT"/>
    <property type="match status" value="1"/>
</dbReference>
<proteinExistence type="predicted"/>
<evidence type="ECO:0000259" key="3">
    <source>
        <dbReference type="Pfam" id="PF14498"/>
    </source>
</evidence>
<dbReference type="Proteomes" id="UP001229952">
    <property type="component" value="Chromosome"/>
</dbReference>
<feature type="domain" description="F5/8 type C" evidence="2">
    <location>
        <begin position="168"/>
        <end position="270"/>
    </location>
</feature>
<dbReference type="Gene3D" id="2.60.120.260">
    <property type="entry name" value="Galactose-binding domain-like"/>
    <property type="match status" value="2"/>
</dbReference>
<dbReference type="InterPro" id="IPR006311">
    <property type="entry name" value="TAT_signal"/>
</dbReference>